<protein>
    <submittedName>
        <fullName evidence="2">Uncharacterized protein</fullName>
    </submittedName>
</protein>
<gene>
    <name evidence="2" type="ORF">JOF59_006538</name>
</gene>
<organism evidence="2 3">
    <name type="scientific">Streptomyces clavifer</name>
    <dbReference type="NCBI Taxonomy" id="68188"/>
    <lineage>
        <taxon>Bacteria</taxon>
        <taxon>Bacillati</taxon>
        <taxon>Actinomycetota</taxon>
        <taxon>Actinomycetes</taxon>
        <taxon>Kitasatosporales</taxon>
        <taxon>Streptomycetaceae</taxon>
        <taxon>Streptomyces</taxon>
    </lineage>
</organism>
<feature type="region of interest" description="Disordered" evidence="1">
    <location>
        <begin position="1"/>
        <end position="72"/>
    </location>
</feature>
<reference evidence="2 3" key="1">
    <citation type="submission" date="2021-03" db="EMBL/GenBank/DDBJ databases">
        <title>Sequencing the genomes of 1000 actinobacteria strains.</title>
        <authorList>
            <person name="Klenk H.-P."/>
        </authorList>
    </citation>
    <scope>NUCLEOTIDE SEQUENCE [LARGE SCALE GENOMIC DNA]</scope>
    <source>
        <strain evidence="2 3">DSM 40843</strain>
    </source>
</reference>
<sequence length="114" mass="12272">MLTGPGHRHRDIPAPERTSLAANDVGPLDSPSMTPRPPASVPNRHIRKRAAQRNVASPATGRAGRGRARSHVGVLDEESGGAVVDILARVQLSRAEDHVREFIHRTRKELGVAA</sequence>
<dbReference type="EMBL" id="JAGINS010000002">
    <property type="protein sequence ID" value="MBP2364046.1"/>
    <property type="molecule type" value="Genomic_DNA"/>
</dbReference>
<comment type="caution">
    <text evidence="2">The sequence shown here is derived from an EMBL/GenBank/DDBJ whole genome shotgun (WGS) entry which is preliminary data.</text>
</comment>
<proteinExistence type="predicted"/>
<evidence type="ECO:0000313" key="3">
    <source>
        <dbReference type="Proteomes" id="UP001519311"/>
    </source>
</evidence>
<accession>A0ABS4VJS8</accession>
<evidence type="ECO:0000313" key="2">
    <source>
        <dbReference type="EMBL" id="MBP2364046.1"/>
    </source>
</evidence>
<name>A0ABS4VJS8_9ACTN</name>
<keyword evidence="3" id="KW-1185">Reference proteome</keyword>
<dbReference type="Proteomes" id="UP001519311">
    <property type="component" value="Unassembled WGS sequence"/>
</dbReference>
<feature type="compositionally biased region" description="Basic residues" evidence="1">
    <location>
        <begin position="1"/>
        <end position="10"/>
    </location>
</feature>
<evidence type="ECO:0000256" key="1">
    <source>
        <dbReference type="SAM" id="MobiDB-lite"/>
    </source>
</evidence>